<evidence type="ECO:0000256" key="3">
    <source>
        <dbReference type="ARBA" id="ARBA00023295"/>
    </source>
</evidence>
<dbReference type="InterPro" id="IPR006102">
    <property type="entry name" value="Ig-like_GH2"/>
</dbReference>
<protein>
    <submittedName>
        <fullName evidence="8">Glycosyl hydrolase</fullName>
    </submittedName>
</protein>
<evidence type="ECO:0000313" key="8">
    <source>
        <dbReference type="EMBL" id="GLH73460.1"/>
    </source>
</evidence>
<dbReference type="InterPro" id="IPR054593">
    <property type="entry name" value="Beta-mannosidase-like_N2"/>
</dbReference>
<dbReference type="Gene3D" id="3.20.20.80">
    <property type="entry name" value="Glycosidases"/>
    <property type="match status" value="1"/>
</dbReference>
<gene>
    <name evidence="8" type="ORF">GETHLI_19620</name>
</gene>
<dbReference type="Pfam" id="PF22666">
    <property type="entry name" value="Glyco_hydro_2_N2"/>
    <property type="match status" value="1"/>
</dbReference>
<reference evidence="8 9" key="1">
    <citation type="journal article" date="2023" name="Antonie Van Leeuwenhoek">
        <title>Mesoterricola silvestris gen. nov., sp. nov., Mesoterricola sediminis sp. nov., Geothrix oryzae sp. nov., Geothrix edaphica sp. nov., Geothrix rubra sp. nov., and Geothrix limicola sp. nov., six novel members of Acidobacteriota isolated from soils.</title>
        <authorList>
            <person name="Itoh H."/>
            <person name="Sugisawa Y."/>
            <person name="Mise K."/>
            <person name="Xu Z."/>
            <person name="Kuniyasu M."/>
            <person name="Ushijima N."/>
            <person name="Kawano K."/>
            <person name="Kobayashi E."/>
            <person name="Shiratori Y."/>
            <person name="Masuda Y."/>
            <person name="Senoo K."/>
        </authorList>
    </citation>
    <scope>NUCLEOTIDE SEQUENCE [LARGE SCALE GENOMIC DNA]</scope>
    <source>
        <strain evidence="8 9">Red804</strain>
    </source>
</reference>
<evidence type="ECO:0000256" key="4">
    <source>
        <dbReference type="SAM" id="SignalP"/>
    </source>
</evidence>
<dbReference type="EMBL" id="BSDE01000003">
    <property type="protein sequence ID" value="GLH73460.1"/>
    <property type="molecule type" value="Genomic_DNA"/>
</dbReference>
<keyword evidence="4" id="KW-0732">Signal</keyword>
<dbReference type="GO" id="GO:0016787">
    <property type="term" value="F:hydrolase activity"/>
    <property type="evidence" value="ECO:0007669"/>
    <property type="project" value="UniProtKB-KW"/>
</dbReference>
<dbReference type="InterPro" id="IPR017853">
    <property type="entry name" value="GH"/>
</dbReference>
<feature type="domain" description="Exo-beta-D-glucosaminidase Ig-fold" evidence="6">
    <location>
        <begin position="830"/>
        <end position="922"/>
    </location>
</feature>
<feature type="domain" description="Glycoside hydrolase family 2 immunoglobulin-like beta-sandwich" evidence="5">
    <location>
        <begin position="249"/>
        <end position="351"/>
    </location>
</feature>
<feature type="signal peptide" evidence="4">
    <location>
        <begin position="1"/>
        <end position="22"/>
    </location>
</feature>
<dbReference type="SUPFAM" id="SSF51445">
    <property type="entry name" value="(Trans)glycosidases"/>
    <property type="match status" value="1"/>
</dbReference>
<dbReference type="Pfam" id="PF00703">
    <property type="entry name" value="Glyco_hydro_2"/>
    <property type="match status" value="1"/>
</dbReference>
<dbReference type="SUPFAM" id="SSF49303">
    <property type="entry name" value="beta-Galactosidase/glucuronidase domain"/>
    <property type="match status" value="2"/>
</dbReference>
<feature type="domain" description="Beta-mannosidase-like galactose-binding" evidence="7">
    <location>
        <begin position="53"/>
        <end position="211"/>
    </location>
</feature>
<evidence type="ECO:0000313" key="9">
    <source>
        <dbReference type="Proteomes" id="UP001165069"/>
    </source>
</evidence>
<comment type="similarity">
    <text evidence="1">Belongs to the glycosyl hydrolase 2 family.</text>
</comment>
<comment type="caution">
    <text evidence="8">The sequence shown here is derived from an EMBL/GenBank/DDBJ whole genome shotgun (WGS) entry which is preliminary data.</text>
</comment>
<evidence type="ECO:0000256" key="2">
    <source>
        <dbReference type="ARBA" id="ARBA00022801"/>
    </source>
</evidence>
<name>A0ABQ5QH12_9BACT</name>
<keyword evidence="2 8" id="KW-0378">Hydrolase</keyword>
<dbReference type="Gene3D" id="2.60.40.10">
    <property type="entry name" value="Immunoglobulins"/>
    <property type="match status" value="2"/>
</dbReference>
<evidence type="ECO:0000259" key="5">
    <source>
        <dbReference type="Pfam" id="PF00703"/>
    </source>
</evidence>
<dbReference type="PANTHER" id="PTHR43536">
    <property type="entry name" value="MANNOSYLGLYCOPROTEIN ENDO-BETA-MANNOSIDASE"/>
    <property type="match status" value="1"/>
</dbReference>
<dbReference type="Gene3D" id="2.60.120.260">
    <property type="entry name" value="Galactose-binding domain-like"/>
    <property type="match status" value="1"/>
</dbReference>
<keyword evidence="3" id="KW-0326">Glycosidase</keyword>
<dbReference type="InterPro" id="IPR043534">
    <property type="entry name" value="EBDG/EBM"/>
</dbReference>
<feature type="chain" id="PRO_5045238085" evidence="4">
    <location>
        <begin position="23"/>
        <end position="931"/>
    </location>
</feature>
<dbReference type="RefSeq" id="WP_285574556.1">
    <property type="nucleotide sequence ID" value="NZ_BSDE01000003.1"/>
</dbReference>
<accession>A0ABQ5QH12</accession>
<dbReference type="InterPro" id="IPR036156">
    <property type="entry name" value="Beta-gal/glucu_dom_sf"/>
</dbReference>
<dbReference type="SUPFAM" id="SSF49785">
    <property type="entry name" value="Galactose-binding domain-like"/>
    <property type="match status" value="1"/>
</dbReference>
<dbReference type="InterPro" id="IPR041351">
    <property type="entry name" value="Ig_GlcNase"/>
</dbReference>
<evidence type="ECO:0000259" key="6">
    <source>
        <dbReference type="Pfam" id="PF18368"/>
    </source>
</evidence>
<proteinExistence type="inferred from homology"/>
<organism evidence="8 9">
    <name type="scientific">Geothrix limicola</name>
    <dbReference type="NCBI Taxonomy" id="2927978"/>
    <lineage>
        <taxon>Bacteria</taxon>
        <taxon>Pseudomonadati</taxon>
        <taxon>Acidobacteriota</taxon>
        <taxon>Holophagae</taxon>
        <taxon>Holophagales</taxon>
        <taxon>Holophagaceae</taxon>
        <taxon>Geothrix</taxon>
    </lineage>
</organism>
<keyword evidence="9" id="KW-1185">Reference proteome</keyword>
<evidence type="ECO:0000259" key="7">
    <source>
        <dbReference type="Pfam" id="PF22666"/>
    </source>
</evidence>
<dbReference type="PANTHER" id="PTHR43536:SF1">
    <property type="entry name" value="MANNOSYLGLYCOPROTEIN ENDO-BETA-MANNOSIDASE"/>
    <property type="match status" value="1"/>
</dbReference>
<dbReference type="Pfam" id="PF18368">
    <property type="entry name" value="Ig_GlcNase"/>
    <property type="match status" value="1"/>
</dbReference>
<dbReference type="InterPro" id="IPR013783">
    <property type="entry name" value="Ig-like_fold"/>
</dbReference>
<dbReference type="Proteomes" id="UP001165069">
    <property type="component" value="Unassembled WGS sequence"/>
</dbReference>
<dbReference type="InterPro" id="IPR008979">
    <property type="entry name" value="Galactose-bd-like_sf"/>
</dbReference>
<sequence length="931" mass="105529">MRVRAWSVGLLIVLTSWGSLRAADIDLNGPWKMKDFTRGMGVQKGVQRPGHSQAGFLNVTVPTTERAALLKAGEIPDPYVGTNNEGSLWTEEKEWWFLKAFTVPAALRGQSIDVVFDGIVYRGEVWLNGEPLGRMEGMFNPFAFPVSKALRYGEKNYLAVRLEAPEDATQRNLVRGYQYDLQPDRPQRHVISQSLYCWDWAPHMVVTGIWRPVRLRVSGPLRVERPWVRSTLMPARSTLIPVRSTLKGDPARPDARLDIQVETTNTTDQDQEATLIATLKPKTFNGESRFLRQSLRLAPRATVQARFEVDLIAPRLWWPNGMGDPDLYTCEVKVLCGGRPSESATTSFGIRELKIVANENTEAFLKSMADSVQTGASSTDLVAVQHLGKVVGAYPWTFQINGKKMFAKGSNWVPADQMLRLDRARYAHLLDLARDAHFNLFRVWGGGLFETEDFYELCDEKGLLNWFEFLSSSDFSGIDRDRFTQAARAALRRIRNHPSLTYYCGGNEFDPDDKGVKDLIDRLGEVVKAEDPDREFHRASPYMGDDHYWGVWHRFAPYTEYRRVRPFRSEAGLNALPVLENYRKFTPDDKLWPVDAQWLEYRGSYQVNFSHLPKQDRYANEFGPASGIAEYIRHSQMAQALADGFNIEFCRSKKFQNSGVLIWQFNDAYPCASWSLVDWYGTPKAAYYAARRACRPLHVAADFETYLWKPGATFKAALSLLNDLDLPQSHLKVESILMDLQGHLLDRQESSGDVGANASRPVLTHTWRIPENMEGRSFLLAVRLRDAAGTLISELLYPMAARTTTPIQATPEQAKDRGFNRFAHYANILDECQKLPRVEPDLRAEALPGEARVWRITLRNPGSGPLFDARLRLDGEDETFRAAYSDNHLSLLPGEERRLTVRLTPLKPGPLTVPHLQLEAWNASAACVLAR</sequence>
<evidence type="ECO:0000256" key="1">
    <source>
        <dbReference type="ARBA" id="ARBA00007401"/>
    </source>
</evidence>